<comment type="similarity">
    <text evidence="3 14">Belongs to the phosphoglycerate kinase family.</text>
</comment>
<dbReference type="PANTHER" id="PTHR11406">
    <property type="entry name" value="PHOSPHOGLYCERATE KINASE"/>
    <property type="match status" value="1"/>
</dbReference>
<evidence type="ECO:0000313" key="16">
    <source>
        <dbReference type="EMBL" id="CAD7628010.1"/>
    </source>
</evidence>
<organism evidence="16">
    <name type="scientific">Medioppia subpectinata</name>
    <dbReference type="NCBI Taxonomy" id="1979941"/>
    <lineage>
        <taxon>Eukaryota</taxon>
        <taxon>Metazoa</taxon>
        <taxon>Ecdysozoa</taxon>
        <taxon>Arthropoda</taxon>
        <taxon>Chelicerata</taxon>
        <taxon>Arachnida</taxon>
        <taxon>Acari</taxon>
        <taxon>Acariformes</taxon>
        <taxon>Sarcoptiformes</taxon>
        <taxon>Oribatida</taxon>
        <taxon>Brachypylina</taxon>
        <taxon>Oppioidea</taxon>
        <taxon>Oppiidae</taxon>
        <taxon>Medioppia</taxon>
    </lineage>
</organism>
<dbReference type="PIRSF" id="PIRSF000724">
    <property type="entry name" value="Pgk"/>
    <property type="match status" value="1"/>
</dbReference>
<dbReference type="GO" id="GO:0043531">
    <property type="term" value="F:ADP binding"/>
    <property type="evidence" value="ECO:0007669"/>
    <property type="project" value="TreeGrafter"/>
</dbReference>
<evidence type="ECO:0000256" key="5">
    <source>
        <dbReference type="ARBA" id="ARBA00022679"/>
    </source>
</evidence>
<name>A0A7R9KRG6_9ACAR</name>
<keyword evidence="7" id="KW-0547">Nucleotide-binding</keyword>
<dbReference type="PRINTS" id="PR00477">
    <property type="entry name" value="PHGLYCKINASE"/>
</dbReference>
<evidence type="ECO:0000256" key="1">
    <source>
        <dbReference type="ARBA" id="ARBA00001946"/>
    </source>
</evidence>
<dbReference type="HAMAP" id="MF_00145">
    <property type="entry name" value="Phosphoglyc_kinase"/>
    <property type="match status" value="1"/>
</dbReference>
<feature type="binding site" evidence="13">
    <location>
        <position position="321"/>
    </location>
    <ligand>
        <name>ATP</name>
        <dbReference type="ChEBI" id="CHEBI:30616"/>
    </ligand>
</feature>
<evidence type="ECO:0000256" key="8">
    <source>
        <dbReference type="ARBA" id="ARBA00022777"/>
    </source>
</evidence>
<dbReference type="InterPro" id="IPR001576">
    <property type="entry name" value="Phosphoglycerate_kinase"/>
</dbReference>
<dbReference type="Gene3D" id="3.40.50.1260">
    <property type="entry name" value="Phosphoglycerate kinase, N-terminal domain"/>
    <property type="match status" value="3"/>
</dbReference>
<feature type="binding site" evidence="12">
    <location>
        <position position="17"/>
    </location>
    <ligand>
        <name>(2R)-3-phosphoglycerate</name>
        <dbReference type="ChEBI" id="CHEBI:58272"/>
    </ligand>
</feature>
<reference evidence="16" key="1">
    <citation type="submission" date="2020-11" db="EMBL/GenBank/DDBJ databases">
        <authorList>
            <person name="Tran Van P."/>
        </authorList>
    </citation>
    <scope>NUCLEOTIDE SEQUENCE</scope>
</reference>
<dbReference type="GO" id="GO:0004618">
    <property type="term" value="F:phosphoglycerate kinase activity"/>
    <property type="evidence" value="ECO:0007669"/>
    <property type="project" value="UniProtKB-EC"/>
</dbReference>
<protein>
    <recommendedName>
        <fullName evidence="4 14">Phosphoglycerate kinase</fullName>
        <ecNumber evidence="4 14">2.7.2.3</ecNumber>
    </recommendedName>
</protein>
<feature type="binding site" evidence="12">
    <location>
        <position position="148"/>
    </location>
    <ligand>
        <name>(2R)-3-phosphoglycerate</name>
        <dbReference type="ChEBI" id="CHEBI:58272"/>
    </ligand>
</feature>
<evidence type="ECO:0000256" key="3">
    <source>
        <dbReference type="ARBA" id="ARBA00008982"/>
    </source>
</evidence>
<dbReference type="InterPro" id="IPR036043">
    <property type="entry name" value="Phosphoglycerate_kinase_sf"/>
</dbReference>
<evidence type="ECO:0000256" key="11">
    <source>
        <dbReference type="ARBA" id="ARBA00023152"/>
    </source>
</evidence>
<dbReference type="GO" id="GO:0006094">
    <property type="term" value="P:gluconeogenesis"/>
    <property type="evidence" value="ECO:0007669"/>
    <property type="project" value="TreeGrafter"/>
</dbReference>
<evidence type="ECO:0000256" key="12">
    <source>
        <dbReference type="PIRSR" id="PIRSR000724-1"/>
    </source>
</evidence>
<dbReference type="EMBL" id="CAJPIZ010005276">
    <property type="protein sequence ID" value="CAG2108440.1"/>
    <property type="molecule type" value="Genomic_DNA"/>
</dbReference>
<dbReference type="GO" id="GO:0005524">
    <property type="term" value="F:ATP binding"/>
    <property type="evidence" value="ECO:0007669"/>
    <property type="project" value="UniProtKB-KW"/>
</dbReference>
<gene>
    <name evidence="16" type="ORF">OSB1V03_LOCUS8434</name>
</gene>
<dbReference type="UniPathway" id="UPA00109">
    <property type="reaction ID" value="UER00185"/>
</dbReference>
<evidence type="ECO:0000256" key="13">
    <source>
        <dbReference type="PIRSR" id="PIRSR000724-2"/>
    </source>
</evidence>
<dbReference type="OrthoDB" id="275353at2759"/>
<evidence type="ECO:0000256" key="7">
    <source>
        <dbReference type="ARBA" id="ARBA00022741"/>
    </source>
</evidence>
<feature type="binding site" evidence="13">
    <location>
        <begin position="350"/>
        <end position="353"/>
    </location>
    <ligand>
        <name>ATP</name>
        <dbReference type="ChEBI" id="CHEBI:30616"/>
    </ligand>
</feature>
<dbReference type="GO" id="GO:0046872">
    <property type="term" value="F:metal ion binding"/>
    <property type="evidence" value="ECO:0007669"/>
    <property type="project" value="UniProtKB-KW"/>
</dbReference>
<comment type="subunit">
    <text evidence="15">Monomer.</text>
</comment>
<feature type="non-terminal residue" evidence="16">
    <location>
        <position position="1"/>
    </location>
</feature>
<keyword evidence="11" id="KW-0324">Glycolysis</keyword>
<dbReference type="FunFam" id="3.40.50.1260:FF:000032">
    <property type="entry name" value="Phosphoglycerate kinase"/>
    <property type="match status" value="1"/>
</dbReference>
<dbReference type="EC" id="2.7.2.3" evidence="4 14"/>
<evidence type="ECO:0000256" key="15">
    <source>
        <dbReference type="RuleBase" id="RU000696"/>
    </source>
</evidence>
<evidence type="ECO:0000256" key="6">
    <source>
        <dbReference type="ARBA" id="ARBA00022723"/>
    </source>
</evidence>
<dbReference type="FunFam" id="3.40.50.1260:FF:000005">
    <property type="entry name" value="Phosphoglycerate kinase"/>
    <property type="match status" value="1"/>
</dbReference>
<dbReference type="CDD" id="cd00318">
    <property type="entry name" value="Phosphoglycerate_kinase"/>
    <property type="match status" value="1"/>
</dbReference>
<feature type="binding site" evidence="13">
    <location>
        <position position="197"/>
    </location>
    <ligand>
        <name>ATP</name>
        <dbReference type="ChEBI" id="CHEBI:30616"/>
    </ligand>
</feature>
<dbReference type="SUPFAM" id="SSF53748">
    <property type="entry name" value="Phosphoglycerate kinase"/>
    <property type="match status" value="1"/>
</dbReference>
<keyword evidence="10" id="KW-0460">Magnesium</keyword>
<keyword evidence="5 14" id="KW-0808">Transferase</keyword>
<keyword evidence="6" id="KW-0479">Metal-binding</keyword>
<dbReference type="PANTHER" id="PTHR11406:SF0">
    <property type="entry name" value="PHOSPHOGLYCERATE KINASE"/>
    <property type="match status" value="1"/>
</dbReference>
<comment type="pathway">
    <text evidence="2 14">Carbohydrate degradation; glycolysis; pyruvate from D-glyceraldehyde 3-phosphate: step 2/5.</text>
</comment>
<dbReference type="EMBL" id="OC859851">
    <property type="protein sequence ID" value="CAD7628010.1"/>
    <property type="molecule type" value="Genomic_DNA"/>
</dbReference>
<dbReference type="InterPro" id="IPR015824">
    <property type="entry name" value="Phosphoglycerate_kinase_N"/>
</dbReference>
<keyword evidence="17" id="KW-1185">Reference proteome</keyword>
<dbReference type="Pfam" id="PF00162">
    <property type="entry name" value="PGK"/>
    <property type="match status" value="1"/>
</dbReference>
<dbReference type="GO" id="GO:0005829">
    <property type="term" value="C:cytosol"/>
    <property type="evidence" value="ECO:0007669"/>
    <property type="project" value="TreeGrafter"/>
</dbReference>
<evidence type="ECO:0000256" key="9">
    <source>
        <dbReference type="ARBA" id="ARBA00022840"/>
    </source>
</evidence>
<feature type="binding site" evidence="12">
    <location>
        <position position="100"/>
    </location>
    <ligand>
        <name>(2R)-3-phosphoglycerate</name>
        <dbReference type="ChEBI" id="CHEBI:58272"/>
    </ligand>
</feature>
<sequence>VDFNVPMKDLKITNNQRIVAALDTVRYALDQKAKSVVLMSHLGRPDGKRVDKDSLRPVAEEVGRLLNKNVTFLNDCVGPEIESSCSNPTPGSIILLENLRFHVEEEGKGVDASGNKTKASAADVEAFRASLTKLGDVYVNDAFGTAHRAHSSMVGIQLPQKAAGFLMNKELKYFAKVMDTPERPVLAILGGAKVKDKIQLISNLLDKVNEMLIVGGMAFTFLKKLNNMEIGSSLYDSEGAEIVEELMAKAAKNGVKMHLPVDFVTGDKFNENATVGVATVESGIPAGHLGLDCGPKSVELFKEPIARAKTIIWNGPVGVFEWENFSKGTKAVMDAVVSVTDRGVTTIIGGGDTATCCAKWGTESKVSHVSTGGGASLELLEGKVLPGVAALTDA</sequence>
<evidence type="ECO:0000256" key="4">
    <source>
        <dbReference type="ARBA" id="ARBA00013061"/>
    </source>
</evidence>
<evidence type="ECO:0000256" key="2">
    <source>
        <dbReference type="ARBA" id="ARBA00004838"/>
    </source>
</evidence>
<comment type="cofactor">
    <cofactor evidence="1">
        <name>Mg(2+)</name>
        <dbReference type="ChEBI" id="CHEBI:18420"/>
    </cofactor>
</comment>
<dbReference type="GO" id="GO:0006096">
    <property type="term" value="P:glycolytic process"/>
    <property type="evidence" value="ECO:0007669"/>
    <property type="project" value="UniProtKB-UniPathway"/>
</dbReference>
<feature type="binding site" evidence="12">
    <location>
        <begin position="41"/>
        <end position="44"/>
    </location>
    <ligand>
        <name>substrate</name>
    </ligand>
</feature>
<evidence type="ECO:0000313" key="17">
    <source>
        <dbReference type="Proteomes" id="UP000759131"/>
    </source>
</evidence>
<comment type="catalytic activity">
    <reaction evidence="14">
        <text>(2R)-3-phosphoglycerate + ATP = (2R)-3-phospho-glyceroyl phosphate + ADP</text>
        <dbReference type="Rhea" id="RHEA:14801"/>
        <dbReference type="ChEBI" id="CHEBI:30616"/>
        <dbReference type="ChEBI" id="CHEBI:57604"/>
        <dbReference type="ChEBI" id="CHEBI:58272"/>
        <dbReference type="ChEBI" id="CHEBI:456216"/>
        <dbReference type="EC" id="2.7.2.3"/>
    </reaction>
</comment>
<accession>A0A7R9KRG6</accession>
<keyword evidence="9 13" id="KW-0067">ATP-binding</keyword>
<proteinExistence type="inferred from homology"/>
<feature type="binding site" evidence="12">
    <location>
        <begin position="2"/>
        <end position="4"/>
    </location>
    <ligand>
        <name>substrate</name>
    </ligand>
</feature>
<evidence type="ECO:0000256" key="10">
    <source>
        <dbReference type="ARBA" id="ARBA00022842"/>
    </source>
</evidence>
<evidence type="ECO:0000256" key="14">
    <source>
        <dbReference type="RuleBase" id="RU000532"/>
    </source>
</evidence>
<keyword evidence="8 14" id="KW-0418">Kinase</keyword>
<dbReference type="Proteomes" id="UP000759131">
    <property type="component" value="Unassembled WGS sequence"/>
</dbReference>
<dbReference type="AlphaFoldDB" id="A0A7R9KRG6"/>
<dbReference type="FunFam" id="3.40.50.1260:FF:000031">
    <property type="entry name" value="Phosphoglycerate kinase 1"/>
    <property type="match status" value="1"/>
</dbReference>